<evidence type="ECO:0000259" key="4">
    <source>
        <dbReference type="Pfam" id="PF17676"/>
    </source>
</evidence>
<dbReference type="InterPro" id="IPR027461">
    <property type="entry name" value="Carboxypeptidase_A_C_sf"/>
</dbReference>
<dbReference type="PIRSF" id="PIRSF028757">
    <property type="entry name" value="LD-carboxypeptidase"/>
    <property type="match status" value="1"/>
</dbReference>
<dbReference type="InterPro" id="IPR040449">
    <property type="entry name" value="Peptidase_S66_N"/>
</dbReference>
<dbReference type="Pfam" id="PF17676">
    <property type="entry name" value="Peptidase_S66C"/>
    <property type="match status" value="1"/>
</dbReference>
<dbReference type="InterPro" id="IPR027478">
    <property type="entry name" value="LdcA_N"/>
</dbReference>
<reference evidence="5" key="1">
    <citation type="submission" date="2020-10" db="EMBL/GenBank/DDBJ databases">
        <authorList>
            <person name="Gilroy R."/>
        </authorList>
    </citation>
    <scope>NUCLEOTIDE SEQUENCE</scope>
    <source>
        <strain evidence="5">CHK184-20233</strain>
    </source>
</reference>
<dbReference type="SUPFAM" id="SSF141986">
    <property type="entry name" value="LD-carboxypeptidase A C-terminal domain-like"/>
    <property type="match status" value="1"/>
</dbReference>
<comment type="similarity">
    <text evidence="1">Belongs to the peptidase S66 family.</text>
</comment>
<sequence>MIYPEFLKEKDTIGVTAPSDGITDEVKLKRLDNAIKNFNSRGFNIKETPNVRCSIKGRSSTSKERARELEELYEDKDVKAIICASGGDFLIEMLSELNFNVIKDNPKWLQGNSDPTGLLFTITTNLDISTLYTDNFGCFGMEPWHKSLENNLEILKGNIIEQTSFSKYEKGFKDYITGKEPYELTEKVYWRNLNNEDAITIKGRIIGGCLDIIADLFGTRFDKTKDFIEKYKDDGIIWYLDICELTGEVIARTLWKLKDNGYFKYTKGIIFGRSFIYNSYYDISYEEAIYESLKDLNIPIIINTDIGHVSPRMTIINGAITTITSSNGKGEIKFDLK</sequence>
<dbReference type="CDD" id="cd07062">
    <property type="entry name" value="Peptidase_S66_mccF_like"/>
    <property type="match status" value="1"/>
</dbReference>
<accession>A0A9D1J2U3</accession>
<dbReference type="Pfam" id="PF02016">
    <property type="entry name" value="Peptidase_S66"/>
    <property type="match status" value="1"/>
</dbReference>
<organism evidence="5 6">
    <name type="scientific">Candidatus Onthousia excrementipullorum</name>
    <dbReference type="NCBI Taxonomy" id="2840884"/>
    <lineage>
        <taxon>Bacteria</taxon>
        <taxon>Bacillati</taxon>
        <taxon>Bacillota</taxon>
        <taxon>Bacilli</taxon>
        <taxon>Candidatus Onthousia</taxon>
    </lineage>
</organism>
<dbReference type="PANTHER" id="PTHR30237:SF5">
    <property type="entry name" value="CARBOXYPEPTIDASE VC_A0337-RELATED"/>
    <property type="match status" value="1"/>
</dbReference>
<evidence type="ECO:0000256" key="1">
    <source>
        <dbReference type="ARBA" id="ARBA00010233"/>
    </source>
</evidence>
<proteinExistence type="inferred from homology"/>
<dbReference type="GO" id="GO:0016787">
    <property type="term" value="F:hydrolase activity"/>
    <property type="evidence" value="ECO:0007669"/>
    <property type="project" value="UniProtKB-KW"/>
</dbReference>
<dbReference type="InterPro" id="IPR040921">
    <property type="entry name" value="Peptidase_S66C"/>
</dbReference>
<dbReference type="Proteomes" id="UP000824232">
    <property type="component" value="Unassembled WGS sequence"/>
</dbReference>
<dbReference type="InterPro" id="IPR029062">
    <property type="entry name" value="Class_I_gatase-like"/>
</dbReference>
<comment type="caution">
    <text evidence="5">The sequence shown here is derived from an EMBL/GenBank/DDBJ whole genome shotgun (WGS) entry which is preliminary data.</text>
</comment>
<feature type="domain" description="LD-carboxypeptidase C-terminal" evidence="4">
    <location>
        <begin position="202"/>
        <end position="322"/>
    </location>
</feature>
<name>A0A9D1J2U3_9FIRM</name>
<dbReference type="Gene3D" id="3.50.30.60">
    <property type="entry name" value="LD-carboxypeptidase A C-terminal domain-like"/>
    <property type="match status" value="1"/>
</dbReference>
<keyword evidence="2" id="KW-0378">Hydrolase</keyword>
<evidence type="ECO:0000313" key="6">
    <source>
        <dbReference type="Proteomes" id="UP000824232"/>
    </source>
</evidence>
<gene>
    <name evidence="5" type="ORF">IAB38_02270</name>
</gene>
<evidence type="ECO:0000313" key="5">
    <source>
        <dbReference type="EMBL" id="HIR58852.1"/>
    </source>
</evidence>
<evidence type="ECO:0000259" key="3">
    <source>
        <dbReference type="Pfam" id="PF02016"/>
    </source>
</evidence>
<dbReference type="SUPFAM" id="SSF52317">
    <property type="entry name" value="Class I glutamine amidotransferase-like"/>
    <property type="match status" value="1"/>
</dbReference>
<dbReference type="Gene3D" id="3.40.50.10740">
    <property type="entry name" value="Class I glutamine amidotransferase-like"/>
    <property type="match status" value="1"/>
</dbReference>
<dbReference type="PANTHER" id="PTHR30237">
    <property type="entry name" value="MURAMOYLTETRAPEPTIDE CARBOXYPEPTIDASE"/>
    <property type="match status" value="1"/>
</dbReference>
<dbReference type="InterPro" id="IPR003507">
    <property type="entry name" value="S66_fam"/>
</dbReference>
<evidence type="ECO:0000256" key="2">
    <source>
        <dbReference type="ARBA" id="ARBA00022801"/>
    </source>
</evidence>
<protein>
    <submittedName>
        <fullName evidence="5">LD-carboxypeptidase</fullName>
    </submittedName>
</protein>
<dbReference type="EMBL" id="DVHC01000025">
    <property type="protein sequence ID" value="HIR58852.1"/>
    <property type="molecule type" value="Genomic_DNA"/>
</dbReference>
<dbReference type="AlphaFoldDB" id="A0A9D1J2U3"/>
<reference evidence="5" key="2">
    <citation type="journal article" date="2021" name="PeerJ">
        <title>Extensive microbial diversity within the chicken gut microbiome revealed by metagenomics and culture.</title>
        <authorList>
            <person name="Gilroy R."/>
            <person name="Ravi A."/>
            <person name="Getino M."/>
            <person name="Pursley I."/>
            <person name="Horton D.L."/>
            <person name="Alikhan N.F."/>
            <person name="Baker D."/>
            <person name="Gharbi K."/>
            <person name="Hall N."/>
            <person name="Watson M."/>
            <person name="Adriaenssens E.M."/>
            <person name="Foster-Nyarko E."/>
            <person name="Jarju S."/>
            <person name="Secka A."/>
            <person name="Antonio M."/>
            <person name="Oren A."/>
            <person name="Chaudhuri R.R."/>
            <person name="La Ragione R."/>
            <person name="Hildebrand F."/>
            <person name="Pallen M.J."/>
        </authorList>
    </citation>
    <scope>NUCLEOTIDE SEQUENCE</scope>
    <source>
        <strain evidence="5">CHK184-20233</strain>
    </source>
</reference>
<feature type="domain" description="LD-carboxypeptidase N-terminal" evidence="3">
    <location>
        <begin position="13"/>
        <end position="132"/>
    </location>
</feature>